<protein>
    <submittedName>
        <fullName evidence="2">Uncharacterized protein</fullName>
    </submittedName>
</protein>
<name>A0A1X7A9R0_9RHOB</name>
<gene>
    <name evidence="2" type="ORF">PSM7751_04074</name>
</gene>
<dbReference type="AlphaFoldDB" id="A0A1X7A9R0"/>
<sequence length="60" mass="6464">MSARMPMSSRRTDRRPLVHLALEGLCWLAVALLIAAALLDLPTTLARRALQPDATVGGQP</sequence>
<reference evidence="3" key="1">
    <citation type="submission" date="2017-03" db="EMBL/GenBank/DDBJ databases">
        <authorList>
            <person name="Rodrigo-Torres L."/>
            <person name="Arahal R.D."/>
            <person name="Lucena T."/>
        </authorList>
    </citation>
    <scope>NUCLEOTIDE SEQUENCE [LARGE SCALE GENOMIC DNA]</scope>
    <source>
        <strain evidence="3">CECT 7751</strain>
    </source>
</reference>
<keyword evidence="1" id="KW-1133">Transmembrane helix</keyword>
<keyword evidence="3" id="KW-1185">Reference proteome</keyword>
<keyword evidence="1" id="KW-0812">Transmembrane</keyword>
<evidence type="ECO:0000256" key="1">
    <source>
        <dbReference type="SAM" id="Phobius"/>
    </source>
</evidence>
<keyword evidence="1" id="KW-0472">Membrane</keyword>
<evidence type="ECO:0000313" key="2">
    <source>
        <dbReference type="EMBL" id="SLN73651.1"/>
    </source>
</evidence>
<proteinExistence type="predicted"/>
<dbReference type="RefSeq" id="WP_143515662.1">
    <property type="nucleotide sequence ID" value="NZ_FWFN01000010.1"/>
</dbReference>
<accession>A0A1X7A9R0</accession>
<organism evidence="2 3">
    <name type="scientific">Pseudooceanicola marinus</name>
    <dbReference type="NCBI Taxonomy" id="396013"/>
    <lineage>
        <taxon>Bacteria</taxon>
        <taxon>Pseudomonadati</taxon>
        <taxon>Pseudomonadota</taxon>
        <taxon>Alphaproteobacteria</taxon>
        <taxon>Rhodobacterales</taxon>
        <taxon>Paracoccaceae</taxon>
        <taxon>Pseudooceanicola</taxon>
    </lineage>
</organism>
<evidence type="ECO:0000313" key="3">
    <source>
        <dbReference type="Proteomes" id="UP000193963"/>
    </source>
</evidence>
<dbReference type="EMBL" id="FWFN01000010">
    <property type="protein sequence ID" value="SLN73651.1"/>
    <property type="molecule type" value="Genomic_DNA"/>
</dbReference>
<feature type="transmembrane region" description="Helical" evidence="1">
    <location>
        <begin position="20"/>
        <end position="39"/>
    </location>
</feature>
<dbReference type="Proteomes" id="UP000193963">
    <property type="component" value="Unassembled WGS sequence"/>
</dbReference>